<dbReference type="Gene3D" id="3.90.1150.10">
    <property type="entry name" value="Aspartate Aminotransferase, domain 1"/>
    <property type="match status" value="1"/>
</dbReference>
<dbReference type="InterPro" id="IPR015422">
    <property type="entry name" value="PyrdxlP-dep_Trfase_small"/>
</dbReference>
<evidence type="ECO:0000313" key="4">
    <source>
        <dbReference type="EMBL" id="OGG55341.1"/>
    </source>
</evidence>
<dbReference type="Pfam" id="PF01041">
    <property type="entry name" value="DegT_DnrJ_EryC1"/>
    <property type="match status" value="1"/>
</dbReference>
<evidence type="ECO:0000256" key="2">
    <source>
        <dbReference type="PIRSR" id="PIRSR000390-2"/>
    </source>
</evidence>
<name>A0A1F6D214_HANXR</name>
<accession>A0A1F6D214</accession>
<dbReference type="InterPro" id="IPR000653">
    <property type="entry name" value="DegT/StrS_aminotransferase"/>
</dbReference>
<dbReference type="EMBL" id="MFKF01000083">
    <property type="protein sequence ID" value="OGG55341.1"/>
    <property type="molecule type" value="Genomic_DNA"/>
</dbReference>
<feature type="modified residue" description="N6-(pyridoxal phosphate)lysine" evidence="2">
    <location>
        <position position="198"/>
    </location>
</feature>
<dbReference type="InterPro" id="IPR015424">
    <property type="entry name" value="PyrdxlP-dep_Trfase"/>
</dbReference>
<dbReference type="SUPFAM" id="SSF53383">
    <property type="entry name" value="PLP-dependent transferases"/>
    <property type="match status" value="1"/>
</dbReference>
<reference evidence="4 5" key="1">
    <citation type="journal article" date="2016" name="Nat. Commun.">
        <title>Thousands of microbial genomes shed light on interconnected biogeochemical processes in an aquifer system.</title>
        <authorList>
            <person name="Anantharaman K."/>
            <person name="Brown C.T."/>
            <person name="Hug L.A."/>
            <person name="Sharon I."/>
            <person name="Castelle C.J."/>
            <person name="Probst A.J."/>
            <person name="Thomas B.C."/>
            <person name="Singh A."/>
            <person name="Wilkins M.J."/>
            <person name="Karaoz U."/>
            <person name="Brodie E.L."/>
            <person name="Williams K.H."/>
            <person name="Hubbard S.S."/>
            <person name="Banfield J.F."/>
        </authorList>
    </citation>
    <scope>NUCLEOTIDE SEQUENCE [LARGE SCALE GENOMIC DNA]</scope>
    <source>
        <strain evidence="5">RIFCSPLOWO2_12_FULL_64_10</strain>
    </source>
</reference>
<dbReference type="InterPro" id="IPR015421">
    <property type="entry name" value="PyrdxlP-dep_Trfase_major"/>
</dbReference>
<dbReference type="CDD" id="cd00616">
    <property type="entry name" value="AHBA_syn"/>
    <property type="match status" value="1"/>
</dbReference>
<dbReference type="Gene3D" id="3.40.640.10">
    <property type="entry name" value="Type I PLP-dependent aspartate aminotransferase-like (Major domain)"/>
    <property type="match status" value="1"/>
</dbReference>
<dbReference type="PANTHER" id="PTHR30244">
    <property type="entry name" value="TRANSAMINASE"/>
    <property type="match status" value="1"/>
</dbReference>
<evidence type="ECO:0000313" key="5">
    <source>
        <dbReference type="Proteomes" id="UP000178606"/>
    </source>
</evidence>
<gene>
    <name evidence="4" type="ORF">A3F84_21675</name>
</gene>
<dbReference type="PIRSF" id="PIRSF000390">
    <property type="entry name" value="PLP_StrS"/>
    <property type="match status" value="1"/>
</dbReference>
<evidence type="ECO:0000256" key="1">
    <source>
        <dbReference type="PIRSR" id="PIRSR000390-1"/>
    </source>
</evidence>
<dbReference type="PANTHER" id="PTHR30244:SF34">
    <property type="entry name" value="DTDP-4-AMINO-4,6-DIDEOXYGALACTOSE TRANSAMINASE"/>
    <property type="match status" value="1"/>
</dbReference>
<dbReference type="GO" id="GO:0030170">
    <property type="term" value="F:pyridoxal phosphate binding"/>
    <property type="evidence" value="ECO:0007669"/>
    <property type="project" value="TreeGrafter"/>
</dbReference>
<sequence length="410" mass="44519">MLAIEGGEKVRKTPFPPRRLFGEEEKQAAMALFDRAIETGGVFGYGGPEEQAYEREFAEFLGGGYADLVNSGTASIYTALGALQLDAGSEVVAPPITDPGGVMPIPLLGCIPVVADAHPGSYNMGPDELEAVLTPHTRAIIVAHIAGEPADMDPILEIARSRNLPVIEDCAQAHGARYKGRPVGSMGDLGAFSTMSGKHHATGAQGGVVFTKDEDLYWRAKRFSDRGKPFNTDSPTNVVAGLNLNGNDLSAAIGRAQLRKLPDMNARRRRVVNAIHEGLAGLVAVGAAWEPKGAESVYWFLRIRAHLDRIRVDKVTFAKAVAAEGIPVNPTYRHIPSEAKWFRERNVFGKSGYPWTCDLYKGDRNATFPCPNAVEAAETHFNISVHENYGDQEVKDILEALRKVEKAYLK</sequence>
<evidence type="ECO:0000256" key="3">
    <source>
        <dbReference type="RuleBase" id="RU004508"/>
    </source>
</evidence>
<proteinExistence type="inferred from homology"/>
<comment type="caution">
    <text evidence="4">The sequence shown here is derived from an EMBL/GenBank/DDBJ whole genome shotgun (WGS) entry which is preliminary data.</text>
</comment>
<evidence type="ECO:0008006" key="6">
    <source>
        <dbReference type="Google" id="ProtNLM"/>
    </source>
</evidence>
<comment type="similarity">
    <text evidence="3">Belongs to the DegT/DnrJ/EryC1 family.</text>
</comment>
<dbReference type="GO" id="GO:0008483">
    <property type="term" value="F:transaminase activity"/>
    <property type="evidence" value="ECO:0007669"/>
    <property type="project" value="TreeGrafter"/>
</dbReference>
<dbReference type="Proteomes" id="UP000178606">
    <property type="component" value="Unassembled WGS sequence"/>
</dbReference>
<dbReference type="GO" id="GO:0000271">
    <property type="term" value="P:polysaccharide biosynthetic process"/>
    <property type="evidence" value="ECO:0007669"/>
    <property type="project" value="TreeGrafter"/>
</dbReference>
<protein>
    <recommendedName>
        <fullName evidence="6">Glutamine--scyllo-inositol aminotransferase</fullName>
    </recommendedName>
</protein>
<dbReference type="AlphaFoldDB" id="A0A1F6D214"/>
<feature type="active site" description="Proton acceptor" evidence="1">
    <location>
        <position position="198"/>
    </location>
</feature>
<keyword evidence="2 3" id="KW-0663">Pyridoxal phosphate</keyword>
<organism evidence="4 5">
    <name type="scientific">Handelsmanbacteria sp. (strain RIFCSPLOWO2_12_FULL_64_10)</name>
    <dbReference type="NCBI Taxonomy" id="1817868"/>
    <lineage>
        <taxon>Bacteria</taxon>
        <taxon>Candidatus Handelsmaniibacteriota</taxon>
    </lineage>
</organism>